<dbReference type="AlphaFoldDB" id="A0A5S5C2B2"/>
<dbReference type="InterPro" id="IPR035930">
    <property type="entry name" value="FomD-like_sf"/>
</dbReference>
<dbReference type="PANTHER" id="PTHR41271:SF1">
    <property type="entry name" value="DUF402 DOMAIN-CONTAINING PROTEIN"/>
    <property type="match status" value="1"/>
</dbReference>
<keyword evidence="3" id="KW-1185">Reference proteome</keyword>
<organism evidence="2 3">
    <name type="scientific">Paenibacillus methanolicus</name>
    <dbReference type="NCBI Taxonomy" id="582686"/>
    <lineage>
        <taxon>Bacteria</taxon>
        <taxon>Bacillati</taxon>
        <taxon>Bacillota</taxon>
        <taxon>Bacilli</taxon>
        <taxon>Bacillales</taxon>
        <taxon>Paenibacillaceae</taxon>
        <taxon>Paenibacillus</taxon>
    </lineage>
</organism>
<name>A0A5S5C2B2_9BACL</name>
<gene>
    <name evidence="2" type="ORF">BCM02_108221</name>
</gene>
<protein>
    <recommendedName>
        <fullName evidence="1">DUF402 domain-containing protein</fullName>
    </recommendedName>
</protein>
<accession>A0A5S5C2B2</accession>
<reference evidence="2 3" key="1">
    <citation type="submission" date="2019-07" db="EMBL/GenBank/DDBJ databases">
        <title>Genomic Encyclopedia of Type Strains, Phase III (KMG-III): the genomes of soil and plant-associated and newly described type strains.</title>
        <authorList>
            <person name="Whitman W."/>
        </authorList>
    </citation>
    <scope>NUCLEOTIDE SEQUENCE [LARGE SCALE GENOMIC DNA]</scope>
    <source>
        <strain evidence="2 3">BL24</strain>
    </source>
</reference>
<proteinExistence type="predicted"/>
<evidence type="ECO:0000313" key="2">
    <source>
        <dbReference type="EMBL" id="TYP72566.1"/>
    </source>
</evidence>
<evidence type="ECO:0000259" key="1">
    <source>
        <dbReference type="Pfam" id="PF04167"/>
    </source>
</evidence>
<sequence length="185" mass="21836">MKRKFSDRANWRRILRRSYTCLTMDGDEFRGLVTLYRIHELREPLWKEYNGRRLCLADRGYLWMQHFPKGEHFVVTTMFDDKNRVVQWYIDICKTQGLTDQQVPWFDDLYLDVVVLPSGEVFLLDEDELEDAVRHGTVTNKDAALARKTAGRLLSAIKSGRFRYFTLSLKHRKTLVVQNGEVSES</sequence>
<feature type="domain" description="DUF402" evidence="1">
    <location>
        <begin position="48"/>
        <end position="162"/>
    </location>
</feature>
<dbReference type="SUPFAM" id="SSF159234">
    <property type="entry name" value="FomD-like"/>
    <property type="match status" value="1"/>
</dbReference>
<dbReference type="Gene3D" id="2.40.380.10">
    <property type="entry name" value="FomD-like"/>
    <property type="match status" value="1"/>
</dbReference>
<comment type="caution">
    <text evidence="2">The sequence shown here is derived from an EMBL/GenBank/DDBJ whole genome shotgun (WGS) entry which is preliminary data.</text>
</comment>
<dbReference type="InterPro" id="IPR007295">
    <property type="entry name" value="DUF402"/>
</dbReference>
<evidence type="ECO:0000313" key="3">
    <source>
        <dbReference type="Proteomes" id="UP000323257"/>
    </source>
</evidence>
<dbReference type="OrthoDB" id="2002222at2"/>
<dbReference type="Proteomes" id="UP000323257">
    <property type="component" value="Unassembled WGS sequence"/>
</dbReference>
<dbReference type="PANTHER" id="PTHR41271">
    <property type="entry name" value="DUF402 DOMAIN-CONTAINING PROTEIN"/>
    <property type="match status" value="1"/>
</dbReference>
<dbReference type="EMBL" id="VNHS01000008">
    <property type="protein sequence ID" value="TYP72566.1"/>
    <property type="molecule type" value="Genomic_DNA"/>
</dbReference>
<dbReference type="RefSeq" id="WP_148931182.1">
    <property type="nucleotide sequence ID" value="NZ_VNHS01000008.1"/>
</dbReference>
<dbReference type="Pfam" id="PF04167">
    <property type="entry name" value="DUF402"/>
    <property type="match status" value="1"/>
</dbReference>